<dbReference type="Pfam" id="PF12295">
    <property type="entry name" value="Symplekin_C"/>
    <property type="match status" value="1"/>
</dbReference>
<keyword evidence="3" id="KW-1185">Reference proteome</keyword>
<sequence>MDVLNSNVPEKLQPSQEWYILNLLRLGQRDAFETNLQQFRKLQLSQSHHGKIRLCRLIYGIIKIDPQYAVVLIEDISHLLNDSSPEVQNASLSVLSKTICQFILIVLDNDADNKADSKSDLSCAIYLVNRILLTTNSDIDVEYSQAAGLVHSGQKSVWIDSLRVIMYLLVLGADKDSGKNGKIGDSLDPIFEKWIQESVNTLVACIKNTSTKAFTVRSIMAFEVSSILVSRFPDAYFEKLAPTMAKLVKHLDIYETLLLRIFTSKDAQEFHTELLSLLSPYGYPDTLDSIYKKSHAMAGYTFTDMKKNTYVDIASVLKIQDEDDLINYATSLETDADSAHLRNYKAAQIFECNSSMIRSMCDINNQDYTVEGLRLNLSDKLDPQFGLHDGVDDMEIIQTDQNATTEDANVSAVDIYNVVKSTEIANYAPLYINLVITQMMDTATSYVWHLKNNVIGGASGRFSHFRDALFNKLILSTTIPENMREKLFHKYINYIAHKTLVDQANPSNSHTLFNILSESSAVGVSELFAYVIKTRSLDALNALVHSISNIIIHLCNVEQAKEVLVGEKNEHKTVEVKLESLTNISLFVSAVLSSLYSREVMNGDMRDSYIQMICRFVLNLPYIPYCIVDTLKDWIGDSVSRILAFSLLSNLLKNAQSVGYVHLKSTILNERLFVLLLHCVTSANTAVRTLFLKLLSSPKGLYQPQEERRYSLQALEGVHDEIIAWISSGGGCSKCNSASLSTQVIQDVQKLASRPIWQWPQGIVTLINSDTLDCEGTHWNHFMGKMDTYLSLHYEVSTEWSLLSSVWIEEISGLLAGVQIKTHPFIRHIATMVTADKLEQDDTMQEQNTHVELLSILASRNAKLLHSLLAISTACTFAPEVSELVFVFRYASETATQVGLPAILETVRSTWWDPKHQLAPKWEESHELVATVLNTDYIVELAPFLSPEEMDGVIKRIFDNGDVAALKRMLDLVTTSPVNFKKEQKELKFALPQNFLYTCYAIPGSNLRRQTELLDYCIESCVAGRFRVESALSACTLIVEGDAEISSIFGRLLCQLVQKIPLTRGPIVQSVVPKLLSRKAWEDKMLWKGVMLSISILWPSYKEQICKLLPLIPKDHGKVVIQALQNQHNALAFIESHFVGALHIPEYIQEVLNKQNKED</sequence>
<feature type="domain" description="Symplekin C-terminal" evidence="1">
    <location>
        <begin position="936"/>
        <end position="1120"/>
    </location>
</feature>
<dbReference type="GeneID" id="15805465"/>
<dbReference type="VEuPathDB" id="PiroplasmaDB:BEWA_009230"/>
<gene>
    <name evidence="2" type="ORF">BEWA_009230</name>
</gene>
<accession>L0B2R1</accession>
<dbReference type="InterPro" id="IPR022075">
    <property type="entry name" value="Symplekin_C"/>
</dbReference>
<name>L0B2R1_THEEQ</name>
<proteinExistence type="predicted"/>
<evidence type="ECO:0000259" key="1">
    <source>
        <dbReference type="Pfam" id="PF12295"/>
    </source>
</evidence>
<dbReference type="OrthoDB" id="331600at2759"/>
<dbReference type="EMBL" id="CP001670">
    <property type="protein sequence ID" value="AFZ81511.1"/>
    <property type="molecule type" value="Genomic_DNA"/>
</dbReference>
<protein>
    <recommendedName>
        <fullName evidence="1">Symplekin C-terminal domain-containing protein</fullName>
    </recommendedName>
</protein>
<reference evidence="2 3" key="1">
    <citation type="journal article" date="2012" name="BMC Genomics">
        <title>Comparative genomic analysis and phylogenetic position of Theileria equi.</title>
        <authorList>
            <person name="Kappmeyer L.S."/>
            <person name="Thiagarajan M."/>
            <person name="Herndon D.R."/>
            <person name="Ramsay J.D."/>
            <person name="Caler E."/>
            <person name="Djikeng A."/>
            <person name="Gillespie J.J."/>
            <person name="Lau A.O."/>
            <person name="Roalson E.H."/>
            <person name="Silva J.C."/>
            <person name="Silva M.G."/>
            <person name="Suarez C.E."/>
            <person name="Ueti M.W."/>
            <person name="Nene V.M."/>
            <person name="Mealey R.H."/>
            <person name="Knowles D.P."/>
            <person name="Brayton K.A."/>
        </authorList>
    </citation>
    <scope>NUCLEOTIDE SEQUENCE [LARGE SCALE GENOMIC DNA]</scope>
    <source>
        <strain evidence="2 3">WA</strain>
    </source>
</reference>
<dbReference type="AlphaFoldDB" id="L0B2R1"/>
<evidence type="ECO:0000313" key="2">
    <source>
        <dbReference type="EMBL" id="AFZ81511.1"/>
    </source>
</evidence>
<organism evidence="2 3">
    <name type="scientific">Theileria equi strain WA</name>
    <dbReference type="NCBI Taxonomy" id="1537102"/>
    <lineage>
        <taxon>Eukaryota</taxon>
        <taxon>Sar</taxon>
        <taxon>Alveolata</taxon>
        <taxon>Apicomplexa</taxon>
        <taxon>Aconoidasida</taxon>
        <taxon>Piroplasmida</taxon>
        <taxon>Theileriidae</taxon>
        <taxon>Theileria</taxon>
    </lineage>
</organism>
<dbReference type="eggNOG" id="ENOG502SEDW">
    <property type="taxonomic scope" value="Eukaryota"/>
</dbReference>
<dbReference type="STRING" id="1537102.L0B2R1"/>
<dbReference type="KEGG" id="beq:BEWA_009230"/>
<evidence type="ECO:0000313" key="3">
    <source>
        <dbReference type="Proteomes" id="UP000031512"/>
    </source>
</evidence>
<dbReference type="RefSeq" id="XP_004831177.1">
    <property type="nucleotide sequence ID" value="XM_004831120.1"/>
</dbReference>
<dbReference type="Proteomes" id="UP000031512">
    <property type="component" value="Chromosome 3"/>
</dbReference>